<proteinExistence type="predicted"/>
<keyword evidence="1" id="KW-0472">Membrane</keyword>
<feature type="transmembrane region" description="Helical" evidence="1">
    <location>
        <begin position="159"/>
        <end position="186"/>
    </location>
</feature>
<keyword evidence="1" id="KW-0812">Transmembrane</keyword>
<dbReference type="WBParaSite" id="ALUE_0000571701-mRNA-1">
    <property type="protein sequence ID" value="ALUE_0000571701-mRNA-1"/>
    <property type="gene ID" value="ALUE_0000571701"/>
</dbReference>
<accession>A0A0M3HT14</accession>
<reference evidence="3" key="1">
    <citation type="submission" date="2017-02" db="UniProtKB">
        <authorList>
            <consortium name="WormBaseParasite"/>
        </authorList>
    </citation>
    <scope>IDENTIFICATION</scope>
</reference>
<dbReference type="Proteomes" id="UP000036681">
    <property type="component" value="Unplaced"/>
</dbReference>
<evidence type="ECO:0000256" key="1">
    <source>
        <dbReference type="SAM" id="Phobius"/>
    </source>
</evidence>
<feature type="transmembrane region" description="Helical" evidence="1">
    <location>
        <begin position="70"/>
        <end position="89"/>
    </location>
</feature>
<feature type="transmembrane region" description="Helical" evidence="1">
    <location>
        <begin position="128"/>
        <end position="147"/>
    </location>
</feature>
<feature type="transmembrane region" description="Helical" evidence="1">
    <location>
        <begin position="96"/>
        <end position="116"/>
    </location>
</feature>
<dbReference type="AlphaFoldDB" id="A0A0M3HT14"/>
<evidence type="ECO:0000313" key="2">
    <source>
        <dbReference type="Proteomes" id="UP000036681"/>
    </source>
</evidence>
<keyword evidence="2" id="KW-1185">Reference proteome</keyword>
<sequence>MRNREKKRRWECAATELIIGQVVGRSALGEFLSKSIVSTMLHSPLRLSELAVSILLLINATTQYALDPDWWIYVPLYALGAALCVIQLPKSGIWRLLSAIVIVLGGLHVAFIAWSIRHASRAVLTERFYEGRYIALCATSVAMVASVRLRTSEYNNIFAYLRTTILLVVLLSTIPALMFSMCFYLGKLPYCSYLY</sequence>
<protein>
    <submittedName>
        <fullName evidence="3">Transmembrane protein</fullName>
    </submittedName>
</protein>
<keyword evidence="1" id="KW-1133">Transmembrane helix</keyword>
<name>A0A0M3HT14_ASCLU</name>
<evidence type="ECO:0000313" key="3">
    <source>
        <dbReference type="WBParaSite" id="ALUE_0000571701-mRNA-1"/>
    </source>
</evidence>
<organism evidence="2 3">
    <name type="scientific">Ascaris lumbricoides</name>
    <name type="common">Giant roundworm</name>
    <dbReference type="NCBI Taxonomy" id="6252"/>
    <lineage>
        <taxon>Eukaryota</taxon>
        <taxon>Metazoa</taxon>
        <taxon>Ecdysozoa</taxon>
        <taxon>Nematoda</taxon>
        <taxon>Chromadorea</taxon>
        <taxon>Rhabditida</taxon>
        <taxon>Spirurina</taxon>
        <taxon>Ascaridomorpha</taxon>
        <taxon>Ascaridoidea</taxon>
        <taxon>Ascarididae</taxon>
        <taxon>Ascaris</taxon>
    </lineage>
</organism>